<keyword evidence="5" id="KW-0573">Peptidoglycan synthesis</keyword>
<dbReference type="AlphaFoldDB" id="A0A7C4AGU1"/>
<dbReference type="SUPFAM" id="SSF56601">
    <property type="entry name" value="beta-lactamase/transpeptidase-like"/>
    <property type="match status" value="1"/>
</dbReference>
<evidence type="ECO:0000256" key="11">
    <source>
        <dbReference type="SAM" id="SignalP"/>
    </source>
</evidence>
<dbReference type="InterPro" id="IPR018044">
    <property type="entry name" value="Peptidase_S11"/>
</dbReference>
<accession>A0A7C4AGU1</accession>
<keyword evidence="2 11" id="KW-0732">Signal</keyword>
<dbReference type="InterPro" id="IPR012338">
    <property type="entry name" value="Beta-lactam/transpept-like"/>
</dbReference>
<sequence>MTCSRPHLPYCLRLLCLVLAFALLLPGDPGGLFAATRASDQQTKSSHAPKRKAAEARQSTEQKAPKPRAQKAQKHKEPRKARSAKRKAAVSAQEGMHLNVKAAYLMNMSNGKVYYAQDADDQIPPASVTKVLTLYLVREAMAQGRISPNTPIPVSALAIRTGGSTMSLYKGEKVPLSEIIKGISVVSANNACVAVAEYLGKGDSRRFVAQMNATARRLGMRRSVFRNPNGLPATGQVSTAADIARLSAAYLARFPDSLAIHSMTTHTYHGVTHRNANSLLGRYDGVDGLKTGFVCASGYNITATAKRGNTRLIAVVLGARNPIVREVETARLLEYGFEKAAAEAPAPAKPQRKKK</sequence>
<keyword evidence="13" id="KW-0645">Protease</keyword>
<comment type="caution">
    <text evidence="13">The sequence shown here is derived from an EMBL/GenBank/DDBJ whole genome shotgun (WGS) entry which is preliminary data.</text>
</comment>
<evidence type="ECO:0000256" key="6">
    <source>
        <dbReference type="ARBA" id="ARBA00023316"/>
    </source>
</evidence>
<feature type="binding site" evidence="8">
    <location>
        <position position="290"/>
    </location>
    <ligand>
        <name>substrate</name>
    </ligand>
</feature>
<dbReference type="GO" id="GO:0071555">
    <property type="term" value="P:cell wall organization"/>
    <property type="evidence" value="ECO:0007669"/>
    <property type="project" value="UniProtKB-KW"/>
</dbReference>
<keyword evidence="13" id="KW-0121">Carboxypeptidase</keyword>
<organism evidence="13">
    <name type="scientific">Fundidesulfovibrio putealis</name>
    <dbReference type="NCBI Taxonomy" id="270496"/>
    <lineage>
        <taxon>Bacteria</taxon>
        <taxon>Pseudomonadati</taxon>
        <taxon>Thermodesulfobacteriota</taxon>
        <taxon>Desulfovibrionia</taxon>
        <taxon>Desulfovibrionales</taxon>
        <taxon>Desulfovibrionaceae</taxon>
        <taxon>Fundidesulfovibrio</taxon>
    </lineage>
</organism>
<evidence type="ECO:0000256" key="2">
    <source>
        <dbReference type="ARBA" id="ARBA00022729"/>
    </source>
</evidence>
<feature type="region of interest" description="Disordered" evidence="10">
    <location>
        <begin position="37"/>
        <end position="92"/>
    </location>
</feature>
<keyword evidence="4" id="KW-0133">Cell shape</keyword>
<dbReference type="GO" id="GO:0009252">
    <property type="term" value="P:peptidoglycan biosynthetic process"/>
    <property type="evidence" value="ECO:0007669"/>
    <property type="project" value="UniProtKB-KW"/>
</dbReference>
<evidence type="ECO:0000256" key="8">
    <source>
        <dbReference type="PIRSR" id="PIRSR618044-2"/>
    </source>
</evidence>
<dbReference type="GO" id="GO:0009002">
    <property type="term" value="F:serine-type D-Ala-D-Ala carboxypeptidase activity"/>
    <property type="evidence" value="ECO:0007669"/>
    <property type="project" value="InterPro"/>
</dbReference>
<keyword evidence="6" id="KW-0961">Cell wall biogenesis/degradation</keyword>
<feature type="chain" id="PRO_5027574041" evidence="11">
    <location>
        <begin position="35"/>
        <end position="355"/>
    </location>
</feature>
<dbReference type="GO" id="GO:0006508">
    <property type="term" value="P:proteolysis"/>
    <property type="evidence" value="ECO:0007669"/>
    <property type="project" value="InterPro"/>
</dbReference>
<dbReference type="PANTHER" id="PTHR21581:SF6">
    <property type="entry name" value="TRAFFICKING PROTEIN PARTICLE COMPLEX SUBUNIT 12"/>
    <property type="match status" value="1"/>
</dbReference>
<gene>
    <name evidence="13" type="ORF">ENR59_05685</name>
</gene>
<dbReference type="GO" id="GO:0008360">
    <property type="term" value="P:regulation of cell shape"/>
    <property type="evidence" value="ECO:0007669"/>
    <property type="project" value="UniProtKB-KW"/>
</dbReference>
<dbReference type="PRINTS" id="PR00725">
    <property type="entry name" value="DADACBPTASE1"/>
</dbReference>
<feature type="domain" description="Peptidase S11 D-alanyl-D-alanine carboxypeptidase A N-terminal" evidence="12">
    <location>
        <begin position="97"/>
        <end position="320"/>
    </location>
</feature>
<proteinExistence type="inferred from homology"/>
<feature type="signal peptide" evidence="11">
    <location>
        <begin position="1"/>
        <end position="34"/>
    </location>
</feature>
<dbReference type="Gene3D" id="3.40.710.10">
    <property type="entry name" value="DD-peptidase/beta-lactamase superfamily"/>
    <property type="match status" value="1"/>
</dbReference>
<feature type="active site" evidence="7">
    <location>
        <position position="187"/>
    </location>
</feature>
<evidence type="ECO:0000256" key="7">
    <source>
        <dbReference type="PIRSR" id="PIRSR618044-1"/>
    </source>
</evidence>
<feature type="compositionally biased region" description="Basic and acidic residues" evidence="10">
    <location>
        <begin position="52"/>
        <end position="64"/>
    </location>
</feature>
<feature type="active site" description="Proton acceptor" evidence="7">
    <location>
        <position position="130"/>
    </location>
</feature>
<evidence type="ECO:0000259" key="12">
    <source>
        <dbReference type="Pfam" id="PF00768"/>
    </source>
</evidence>
<dbReference type="EMBL" id="DSRP01000395">
    <property type="protein sequence ID" value="HGG92427.1"/>
    <property type="molecule type" value="Genomic_DNA"/>
</dbReference>
<name>A0A7C4AGU1_9BACT</name>
<dbReference type="PANTHER" id="PTHR21581">
    <property type="entry name" value="D-ALANYL-D-ALANINE CARBOXYPEPTIDASE"/>
    <property type="match status" value="1"/>
</dbReference>
<evidence type="ECO:0000256" key="9">
    <source>
        <dbReference type="RuleBase" id="RU004016"/>
    </source>
</evidence>
<dbReference type="InterPro" id="IPR001967">
    <property type="entry name" value="Peptidase_S11_N"/>
</dbReference>
<evidence type="ECO:0000313" key="13">
    <source>
        <dbReference type="EMBL" id="HGG92427.1"/>
    </source>
</evidence>
<evidence type="ECO:0000256" key="4">
    <source>
        <dbReference type="ARBA" id="ARBA00022960"/>
    </source>
</evidence>
<comment type="similarity">
    <text evidence="1 9">Belongs to the peptidase S11 family.</text>
</comment>
<reference evidence="13" key="1">
    <citation type="journal article" date="2020" name="mSystems">
        <title>Genome- and Community-Level Interaction Insights into Carbon Utilization and Element Cycling Functions of Hydrothermarchaeota in Hydrothermal Sediment.</title>
        <authorList>
            <person name="Zhou Z."/>
            <person name="Liu Y."/>
            <person name="Xu W."/>
            <person name="Pan J."/>
            <person name="Luo Z.H."/>
            <person name="Li M."/>
        </authorList>
    </citation>
    <scope>NUCLEOTIDE SEQUENCE [LARGE SCALE GENOMIC DNA]</scope>
    <source>
        <strain evidence="13">SpSt-413</strain>
    </source>
</reference>
<evidence type="ECO:0000256" key="5">
    <source>
        <dbReference type="ARBA" id="ARBA00022984"/>
    </source>
</evidence>
<feature type="compositionally biased region" description="Basic residues" evidence="10">
    <location>
        <begin position="65"/>
        <end position="88"/>
    </location>
</feature>
<keyword evidence="3" id="KW-0378">Hydrolase</keyword>
<dbReference type="Pfam" id="PF00768">
    <property type="entry name" value="Peptidase_S11"/>
    <property type="match status" value="1"/>
</dbReference>
<protein>
    <submittedName>
        <fullName evidence="13">D-alanyl-D-alanine carboxypeptidase</fullName>
    </submittedName>
</protein>
<evidence type="ECO:0000256" key="3">
    <source>
        <dbReference type="ARBA" id="ARBA00022801"/>
    </source>
</evidence>
<feature type="active site" description="Acyl-ester intermediate" evidence="7">
    <location>
        <position position="127"/>
    </location>
</feature>
<evidence type="ECO:0000256" key="1">
    <source>
        <dbReference type="ARBA" id="ARBA00007164"/>
    </source>
</evidence>
<evidence type="ECO:0000256" key="10">
    <source>
        <dbReference type="SAM" id="MobiDB-lite"/>
    </source>
</evidence>